<proteinExistence type="predicted"/>
<reference evidence="1" key="1">
    <citation type="submission" date="2019-08" db="EMBL/GenBank/DDBJ databases">
        <authorList>
            <person name="Kucharzyk K."/>
            <person name="Murdoch R.W."/>
            <person name="Higgins S."/>
            <person name="Loffler F."/>
        </authorList>
    </citation>
    <scope>NUCLEOTIDE SEQUENCE</scope>
</reference>
<dbReference type="AlphaFoldDB" id="A0A645IPI9"/>
<comment type="caution">
    <text evidence="1">The sequence shown here is derived from an EMBL/GenBank/DDBJ whole genome shotgun (WGS) entry which is preliminary data.</text>
</comment>
<accession>A0A645IPI9</accession>
<sequence length="150" mass="15768">MGLENASGGGEIGLLKIVESHCRRGSGEVFGQHIAEVAVHSGAAAECHGGEGVAVIGVLDGKEPGAMAIAFGVKILQRHFHGHLAGHTAGVGEKYLVQPVWYQFDQFCREFDRRIVGKAAEHGVRHDVQLAFDGVDDLPATVAVGHCPPA</sequence>
<name>A0A645IPI9_9ZZZZ</name>
<protein>
    <submittedName>
        <fullName evidence="1">Uncharacterized protein</fullName>
    </submittedName>
</protein>
<gene>
    <name evidence="1" type="ORF">SDC9_200905</name>
</gene>
<dbReference type="EMBL" id="VSSQ01120155">
    <property type="protein sequence ID" value="MPN53241.1"/>
    <property type="molecule type" value="Genomic_DNA"/>
</dbReference>
<evidence type="ECO:0000313" key="1">
    <source>
        <dbReference type="EMBL" id="MPN53241.1"/>
    </source>
</evidence>
<organism evidence="1">
    <name type="scientific">bioreactor metagenome</name>
    <dbReference type="NCBI Taxonomy" id="1076179"/>
    <lineage>
        <taxon>unclassified sequences</taxon>
        <taxon>metagenomes</taxon>
        <taxon>ecological metagenomes</taxon>
    </lineage>
</organism>